<dbReference type="PANTHER" id="PTHR47579:SF3">
    <property type="entry name" value="COMPLEX 1 LYR PROTEIN DOMAIN-CONTAINING PROTEIN"/>
    <property type="match status" value="1"/>
</dbReference>
<dbReference type="AlphaFoldDB" id="A0A1R2CRT4"/>
<evidence type="ECO:0000313" key="2">
    <source>
        <dbReference type="Proteomes" id="UP000187209"/>
    </source>
</evidence>
<reference evidence="1 2" key="1">
    <citation type="submission" date="2016-11" db="EMBL/GenBank/DDBJ databases">
        <title>The macronuclear genome of Stentor coeruleus: a giant cell with tiny introns.</title>
        <authorList>
            <person name="Slabodnick M."/>
            <person name="Ruby J.G."/>
            <person name="Reiff S.B."/>
            <person name="Swart E.C."/>
            <person name="Gosai S."/>
            <person name="Prabakaran S."/>
            <person name="Witkowska E."/>
            <person name="Larue G.E."/>
            <person name="Fisher S."/>
            <person name="Freeman R.M."/>
            <person name="Gunawardena J."/>
            <person name="Chu W."/>
            <person name="Stover N.A."/>
            <person name="Gregory B.D."/>
            <person name="Nowacki M."/>
            <person name="Derisi J."/>
            <person name="Roy S.W."/>
            <person name="Marshall W.F."/>
            <person name="Sood P."/>
        </authorList>
    </citation>
    <scope>NUCLEOTIDE SEQUENCE [LARGE SCALE GENOMIC DNA]</scope>
    <source>
        <strain evidence="1">WM001</strain>
    </source>
</reference>
<protein>
    <submittedName>
        <fullName evidence="1">Uncharacterized protein</fullName>
    </submittedName>
</protein>
<evidence type="ECO:0000313" key="1">
    <source>
        <dbReference type="EMBL" id="OMJ91724.1"/>
    </source>
</evidence>
<dbReference type="PANTHER" id="PTHR47579">
    <property type="entry name" value="COMPLEX 1 LYR PROTEIN"/>
    <property type="match status" value="1"/>
</dbReference>
<comment type="caution">
    <text evidence="1">The sequence shown here is derived from an EMBL/GenBank/DDBJ whole genome shotgun (WGS) entry which is preliminary data.</text>
</comment>
<dbReference type="CDD" id="cd20251">
    <property type="entry name" value="Complex1_LYR_SF"/>
    <property type="match status" value="1"/>
</dbReference>
<dbReference type="OrthoDB" id="190541at2759"/>
<accession>A0A1R2CRT4</accession>
<gene>
    <name evidence="1" type="ORF">SteCoe_5619</name>
</gene>
<proteinExistence type="predicted"/>
<name>A0A1R2CRT4_9CILI</name>
<dbReference type="Proteomes" id="UP000187209">
    <property type="component" value="Unassembled WGS sequence"/>
</dbReference>
<dbReference type="EMBL" id="MPUH01000075">
    <property type="protein sequence ID" value="OMJ91724.1"/>
    <property type="molecule type" value="Genomic_DNA"/>
</dbReference>
<organism evidence="1 2">
    <name type="scientific">Stentor coeruleus</name>
    <dbReference type="NCBI Taxonomy" id="5963"/>
    <lineage>
        <taxon>Eukaryota</taxon>
        <taxon>Sar</taxon>
        <taxon>Alveolata</taxon>
        <taxon>Ciliophora</taxon>
        <taxon>Postciliodesmatophora</taxon>
        <taxon>Heterotrichea</taxon>
        <taxon>Heterotrichida</taxon>
        <taxon>Stentoridae</taxon>
        <taxon>Stentor</taxon>
    </lineage>
</organism>
<sequence length="78" mass="9599">MIERTMVHIYRDWMKTARIMGIDDRKTNAIRQLLRVTWKKHQFETDPEKIEVFREDQIRGLSNYFVYKVKTELIDKKP</sequence>
<keyword evidence="2" id="KW-1185">Reference proteome</keyword>